<dbReference type="AlphaFoldDB" id="A0A955RKP8"/>
<feature type="domain" description="SLH" evidence="1">
    <location>
        <begin position="32"/>
        <end position="95"/>
    </location>
</feature>
<comment type="caution">
    <text evidence="2">The sequence shown here is derived from an EMBL/GenBank/DDBJ whole genome shotgun (WGS) entry which is preliminary data.</text>
</comment>
<dbReference type="Pfam" id="PF00395">
    <property type="entry name" value="SLH"/>
    <property type="match status" value="2"/>
</dbReference>
<accession>A0A955RKP8</accession>
<dbReference type="InterPro" id="IPR001119">
    <property type="entry name" value="SLH_dom"/>
</dbReference>
<dbReference type="EMBL" id="JAGQLH010000069">
    <property type="protein sequence ID" value="MCA9386020.1"/>
    <property type="molecule type" value="Genomic_DNA"/>
</dbReference>
<reference evidence="2" key="2">
    <citation type="journal article" date="2021" name="Microbiome">
        <title>Successional dynamics and alternative stable states in a saline activated sludge microbial community over 9 years.</title>
        <authorList>
            <person name="Wang Y."/>
            <person name="Ye J."/>
            <person name="Ju F."/>
            <person name="Liu L."/>
            <person name="Boyd J.A."/>
            <person name="Deng Y."/>
            <person name="Parks D.H."/>
            <person name="Jiang X."/>
            <person name="Yin X."/>
            <person name="Woodcroft B.J."/>
            <person name="Tyson G.W."/>
            <person name="Hugenholtz P."/>
            <person name="Polz M.F."/>
            <person name="Zhang T."/>
        </authorList>
    </citation>
    <scope>NUCLEOTIDE SEQUENCE</scope>
    <source>
        <strain evidence="2">HKST-UBA11</strain>
    </source>
</reference>
<name>A0A955RKP8_9BACT</name>
<evidence type="ECO:0000313" key="2">
    <source>
        <dbReference type="EMBL" id="MCA9386020.1"/>
    </source>
</evidence>
<gene>
    <name evidence="2" type="ORF">KC717_05220</name>
</gene>
<reference evidence="2" key="1">
    <citation type="submission" date="2020-04" db="EMBL/GenBank/DDBJ databases">
        <authorList>
            <person name="Zhang T."/>
        </authorList>
    </citation>
    <scope>NUCLEOTIDE SEQUENCE</scope>
    <source>
        <strain evidence="2">HKST-UBA11</strain>
    </source>
</reference>
<dbReference type="PROSITE" id="PS51272">
    <property type="entry name" value="SLH"/>
    <property type="match status" value="2"/>
</dbReference>
<proteinExistence type="predicted"/>
<evidence type="ECO:0000259" key="1">
    <source>
        <dbReference type="PROSITE" id="PS51272"/>
    </source>
</evidence>
<evidence type="ECO:0000313" key="3">
    <source>
        <dbReference type="Proteomes" id="UP000754563"/>
    </source>
</evidence>
<organism evidence="2 3">
    <name type="scientific">Candidatus Dojkabacteria bacterium</name>
    <dbReference type="NCBI Taxonomy" id="2099670"/>
    <lineage>
        <taxon>Bacteria</taxon>
        <taxon>Candidatus Dojkabacteria</taxon>
    </lineage>
</organism>
<feature type="domain" description="SLH" evidence="1">
    <location>
        <begin position="96"/>
        <end position="158"/>
    </location>
</feature>
<sequence>MRHIVFMVAVIVITSFTSGLVEAQTLIGPPETIIGFLDVSSDHENYDAITYVSSNGIVSGYSDSTFRPENAIQRDQFTKILIETHFSDEEIASCTTSPFPDVSSDDVFVNYICLAEQESIVSGYSNGLYNSKNTITLGEASKILANSYGLTADGSIGPDGDVFKPFLEALSPKSVVPVSLSYISEKVTRAEIVEMIYRLEESVANLPTKTHASLKSYEDSKLFGLAGIESASAMLISPPGESYLSVSGMLPSPCYAVEGYDVVRDGFVYTVTLHISADIDTVCIQVLQPYEYTIPLNAYALQEGAYQILINESELFVEVGTLGEV</sequence>
<protein>
    <submittedName>
        <fullName evidence="2">S-layer homology domain-containing protein</fullName>
    </submittedName>
</protein>
<dbReference type="Proteomes" id="UP000754563">
    <property type="component" value="Unassembled WGS sequence"/>
</dbReference>